<dbReference type="InterPro" id="IPR009875">
    <property type="entry name" value="PilZ_domain"/>
</dbReference>
<feature type="region of interest" description="Disordered" evidence="1">
    <location>
        <begin position="1"/>
        <end position="20"/>
    </location>
</feature>
<protein>
    <submittedName>
        <fullName evidence="3">PilZ domain-containing protein</fullName>
    </submittedName>
</protein>
<dbReference type="GO" id="GO:0035438">
    <property type="term" value="F:cyclic-di-GMP binding"/>
    <property type="evidence" value="ECO:0007669"/>
    <property type="project" value="InterPro"/>
</dbReference>
<organism evidence="3 4">
    <name type="scientific">Nitratireductor mangrovi</name>
    <dbReference type="NCBI Taxonomy" id="2599600"/>
    <lineage>
        <taxon>Bacteria</taxon>
        <taxon>Pseudomonadati</taxon>
        <taxon>Pseudomonadota</taxon>
        <taxon>Alphaproteobacteria</taxon>
        <taxon>Hyphomicrobiales</taxon>
        <taxon>Phyllobacteriaceae</taxon>
        <taxon>Nitratireductor</taxon>
    </lineage>
</organism>
<dbReference type="AlphaFoldDB" id="A0A5B8KU45"/>
<dbReference type="Pfam" id="PF07238">
    <property type="entry name" value="PilZ"/>
    <property type="match status" value="1"/>
</dbReference>
<evidence type="ECO:0000256" key="1">
    <source>
        <dbReference type="SAM" id="MobiDB-lite"/>
    </source>
</evidence>
<proteinExistence type="predicted"/>
<dbReference type="SUPFAM" id="SSF141371">
    <property type="entry name" value="PilZ domain-like"/>
    <property type="match status" value="1"/>
</dbReference>
<evidence type="ECO:0000259" key="2">
    <source>
        <dbReference type="Pfam" id="PF07238"/>
    </source>
</evidence>
<evidence type="ECO:0000313" key="4">
    <source>
        <dbReference type="Proteomes" id="UP000321389"/>
    </source>
</evidence>
<name>A0A5B8KU45_9HYPH</name>
<evidence type="ECO:0000313" key="3">
    <source>
        <dbReference type="EMBL" id="QDY99135.1"/>
    </source>
</evidence>
<dbReference type="EMBL" id="CP042301">
    <property type="protein sequence ID" value="QDY99135.1"/>
    <property type="molecule type" value="Genomic_DNA"/>
</dbReference>
<dbReference type="KEGG" id="niy:FQ775_01410"/>
<feature type="domain" description="PilZ" evidence="2">
    <location>
        <begin position="17"/>
        <end position="78"/>
    </location>
</feature>
<keyword evidence="4" id="KW-1185">Reference proteome</keyword>
<reference evidence="3" key="1">
    <citation type="submission" date="2020-04" db="EMBL/GenBank/DDBJ databases">
        <title>Nitratireductor sp. nov. isolated from mangrove soil.</title>
        <authorList>
            <person name="Ye Y."/>
        </authorList>
    </citation>
    <scope>NUCLEOTIDE SEQUENCE</scope>
    <source>
        <strain evidence="3">SY7</strain>
    </source>
</reference>
<dbReference type="OrthoDB" id="8078560at2"/>
<sequence length="117" mass="13321">MDGTLARKGASQAATAEKRRYRRRPVAILAEIQFSRGIRSLREAKALVRNISEGGIQLDTRGIADLPDSFYVRFPFSNERIVCYVLNRDRLLINATFAHPLPTTFVDRIAKLPSYQR</sequence>
<gene>
    <name evidence="3" type="ORF">FQ775_01410</name>
</gene>
<dbReference type="Proteomes" id="UP000321389">
    <property type="component" value="Chromosome"/>
</dbReference>
<accession>A0A5B8KU45</accession>
<dbReference type="RefSeq" id="WP_146297785.1">
    <property type="nucleotide sequence ID" value="NZ_CP042301.2"/>
</dbReference>